<dbReference type="GO" id="GO:0005085">
    <property type="term" value="F:guanyl-nucleotide exchange factor activity"/>
    <property type="evidence" value="ECO:0007669"/>
    <property type="project" value="TreeGrafter"/>
</dbReference>
<protein>
    <submittedName>
        <fullName evidence="3">Uncharacterized protein</fullName>
    </submittedName>
</protein>
<comment type="caution">
    <text evidence="3">The sequence shown here is derived from an EMBL/GenBank/DDBJ whole genome shotgun (WGS) entry which is preliminary data.</text>
</comment>
<feature type="chain" id="PRO_5032764796" evidence="2">
    <location>
        <begin position="17"/>
        <end position="804"/>
    </location>
</feature>
<dbReference type="EMBL" id="CAJOBD010001816">
    <property type="protein sequence ID" value="CAF3833773.1"/>
    <property type="molecule type" value="Genomic_DNA"/>
</dbReference>
<sequence>MVTSCLFGLFVFGTNSSVIYRFLTDDLYEYLTQCFKTRGYQLNDDPTEDNQVNNNNNDDDELTLSIDDAISQHLSVLVRVHEQTSSRHDPIRRITLQSGIQVFFDQIAENNLICMADKSFDTIVILKAINLLKALIKFHIGVLPFIHYNVADQLINRISSSLQYFLNNITTNQSILFESCEYLHMNSSIRDRCHEVCTIISNDVQNWLKVPRKIIIITCNDKILHMYLSADQSRPNNADIFLLVLNNMSRSLRKEFESQKNLSNVMNHRFQRKLNKHKQGLSNSSRTTTNSLQYSLVVERAQSCPNFHSSELTASNEKCEIIHRSEVVFLRTSNKVIAPFTLFTIPLTDNISVLILVQWENSAVCSNLYELIRHLDSYTVHGLFPYNKLSPQVKSVESSAAVRRYFEHVGHPSNILTDILNKAYALHKSSTKTNVNNDERHRNGLRILRHLTEMSRLSTDAFRHLFFDSDEYARRSGIDTDKDQDQESDVQMDGVGPNETKLRKNEYDTSPMTKILRKKIILRLEDWFSFIEVKSQQNITMNFCRNEFPGLVHFVFVNRLRGQISTPTLIINDYQHQTLTNSHYNDFEYILEKKILAFELECLSTLQHGFTSYTMSDEHFTYNYTLRLQESNGASMRLYKAFVQSQPPGVLHFDFYKALVDEYYPWLTYQSSVICFELISVHLRIVPPRIVQIKPVQTITCYTCIDCGDPFDSSSPNVSQSLASCYYCYKLTVFMAYAPRYVIKECVQTCTPTNGIWGGSSLEIDCCTSSLCNNALGIYFQYTWKNRFLFTIIPSLFITLLSTI</sequence>
<keyword evidence="2" id="KW-0732">Signal</keyword>
<reference evidence="3" key="1">
    <citation type="submission" date="2021-02" db="EMBL/GenBank/DDBJ databases">
        <authorList>
            <person name="Nowell W R."/>
        </authorList>
    </citation>
    <scope>NUCLEOTIDE SEQUENCE</scope>
</reference>
<name>A0A819DFM3_9BILA</name>
<accession>A0A819DFM3</accession>
<evidence type="ECO:0000256" key="2">
    <source>
        <dbReference type="SAM" id="SignalP"/>
    </source>
</evidence>
<dbReference type="PANTHER" id="PTHR12761">
    <property type="entry name" value="HERMANSKY-PUDLAK SYNDROME PROTEIN 1"/>
    <property type="match status" value="1"/>
</dbReference>
<dbReference type="InterPro" id="IPR026053">
    <property type="entry name" value="HPS1"/>
</dbReference>
<evidence type="ECO:0000313" key="3">
    <source>
        <dbReference type="EMBL" id="CAF3833773.1"/>
    </source>
</evidence>
<evidence type="ECO:0000256" key="1">
    <source>
        <dbReference type="SAM" id="MobiDB-lite"/>
    </source>
</evidence>
<feature type="signal peptide" evidence="2">
    <location>
        <begin position="1"/>
        <end position="16"/>
    </location>
</feature>
<dbReference type="PANTHER" id="PTHR12761:SF1">
    <property type="entry name" value="BLOC-3 COMPLEX MEMBER HPS1"/>
    <property type="match status" value="1"/>
</dbReference>
<gene>
    <name evidence="3" type="ORF">JBS370_LOCUS17219</name>
</gene>
<feature type="region of interest" description="Disordered" evidence="1">
    <location>
        <begin position="478"/>
        <end position="501"/>
    </location>
</feature>
<dbReference type="AlphaFoldDB" id="A0A819DFM3"/>
<organism evidence="3 4">
    <name type="scientific">Rotaria sordida</name>
    <dbReference type="NCBI Taxonomy" id="392033"/>
    <lineage>
        <taxon>Eukaryota</taxon>
        <taxon>Metazoa</taxon>
        <taxon>Spiralia</taxon>
        <taxon>Gnathifera</taxon>
        <taxon>Rotifera</taxon>
        <taxon>Eurotatoria</taxon>
        <taxon>Bdelloidea</taxon>
        <taxon>Philodinida</taxon>
        <taxon>Philodinidae</taxon>
        <taxon>Rotaria</taxon>
    </lineage>
</organism>
<dbReference type="GO" id="GO:0031085">
    <property type="term" value="C:BLOC-3 complex"/>
    <property type="evidence" value="ECO:0007669"/>
    <property type="project" value="TreeGrafter"/>
</dbReference>
<proteinExistence type="predicted"/>
<dbReference type="Proteomes" id="UP000663836">
    <property type="component" value="Unassembled WGS sequence"/>
</dbReference>
<evidence type="ECO:0000313" key="4">
    <source>
        <dbReference type="Proteomes" id="UP000663836"/>
    </source>
</evidence>